<dbReference type="EMBL" id="MCGE01000012">
    <property type="protein sequence ID" value="ORZ15628.1"/>
    <property type="molecule type" value="Genomic_DNA"/>
</dbReference>
<comment type="caution">
    <text evidence="2">The sequence shown here is derived from an EMBL/GenBank/DDBJ whole genome shotgun (WGS) entry which is preliminary data.</text>
</comment>
<protein>
    <submittedName>
        <fullName evidence="2">Uncharacterized protein</fullName>
    </submittedName>
</protein>
<gene>
    <name evidence="2" type="ORF">BCR42DRAFT_415600</name>
</gene>
<evidence type="ECO:0000313" key="2">
    <source>
        <dbReference type="EMBL" id="ORZ15628.1"/>
    </source>
</evidence>
<keyword evidence="1" id="KW-1133">Transmembrane helix</keyword>
<reference evidence="2 3" key="1">
    <citation type="submission" date="2016-07" db="EMBL/GenBank/DDBJ databases">
        <title>Pervasive Adenine N6-methylation of Active Genes in Fungi.</title>
        <authorList>
            <consortium name="DOE Joint Genome Institute"/>
            <person name="Mondo S.J."/>
            <person name="Dannebaum R.O."/>
            <person name="Kuo R.C."/>
            <person name="Labutti K."/>
            <person name="Haridas S."/>
            <person name="Kuo A."/>
            <person name="Salamov A."/>
            <person name="Ahrendt S.R."/>
            <person name="Lipzen A."/>
            <person name="Sullivan W."/>
            <person name="Andreopoulos W.B."/>
            <person name="Clum A."/>
            <person name="Lindquist E."/>
            <person name="Daum C."/>
            <person name="Ramamoorthy G.K."/>
            <person name="Gryganskyi A."/>
            <person name="Culley D."/>
            <person name="Magnuson J.K."/>
            <person name="James T.Y."/>
            <person name="O'Malley M.A."/>
            <person name="Stajich J.E."/>
            <person name="Spatafora J.W."/>
            <person name="Visel A."/>
            <person name="Grigoriev I.V."/>
        </authorList>
    </citation>
    <scope>NUCLEOTIDE SEQUENCE [LARGE SCALE GENOMIC DNA]</scope>
    <source>
        <strain evidence="2 3">NRRL 1336</strain>
    </source>
</reference>
<feature type="transmembrane region" description="Helical" evidence="1">
    <location>
        <begin position="32"/>
        <end position="55"/>
    </location>
</feature>
<evidence type="ECO:0000313" key="3">
    <source>
        <dbReference type="Proteomes" id="UP000193560"/>
    </source>
</evidence>
<proteinExistence type="predicted"/>
<sequence>MFVYERNQMPADKNLLMFSNSLFHNAHGYPLYPLPIFFFLSSNPLIILLFSPALFKRNNSVMVKLSASSAFHALLFLR</sequence>
<dbReference type="AlphaFoldDB" id="A0A1X2IFH4"/>
<keyword evidence="1" id="KW-0472">Membrane</keyword>
<name>A0A1X2IFH4_9FUNG</name>
<evidence type="ECO:0000256" key="1">
    <source>
        <dbReference type="SAM" id="Phobius"/>
    </source>
</evidence>
<keyword evidence="3" id="KW-1185">Reference proteome</keyword>
<keyword evidence="1" id="KW-0812">Transmembrane</keyword>
<accession>A0A1X2IFH4</accession>
<dbReference type="Proteomes" id="UP000193560">
    <property type="component" value="Unassembled WGS sequence"/>
</dbReference>
<organism evidence="2 3">
    <name type="scientific">Absidia repens</name>
    <dbReference type="NCBI Taxonomy" id="90262"/>
    <lineage>
        <taxon>Eukaryota</taxon>
        <taxon>Fungi</taxon>
        <taxon>Fungi incertae sedis</taxon>
        <taxon>Mucoromycota</taxon>
        <taxon>Mucoromycotina</taxon>
        <taxon>Mucoromycetes</taxon>
        <taxon>Mucorales</taxon>
        <taxon>Cunninghamellaceae</taxon>
        <taxon>Absidia</taxon>
    </lineage>
</organism>